<dbReference type="Pfam" id="PF00962">
    <property type="entry name" value="A_deaminase"/>
    <property type="match status" value="1"/>
</dbReference>
<comment type="subcellular location">
    <subcellularLocation>
        <location evidence="2">Secreted</location>
    </subcellularLocation>
</comment>
<name>A0A6G1HRJ4_9PEZI</name>
<keyword evidence="7" id="KW-0732">Signal</keyword>
<gene>
    <name evidence="11" type="ORF">EJ06DRAFT_479458</name>
</gene>
<protein>
    <recommendedName>
        <fullName evidence="4">adenosine deaminase</fullName>
        <ecNumber evidence="4">3.5.4.4</ecNumber>
    </recommendedName>
</protein>
<dbReference type="GO" id="GO:0005576">
    <property type="term" value="C:extracellular region"/>
    <property type="evidence" value="ECO:0007669"/>
    <property type="project" value="UniProtKB-SubCell"/>
</dbReference>
<comment type="catalytic activity">
    <reaction evidence="9">
        <text>adenosine + H2O + H(+) = inosine + NH4(+)</text>
        <dbReference type="Rhea" id="RHEA:24408"/>
        <dbReference type="ChEBI" id="CHEBI:15377"/>
        <dbReference type="ChEBI" id="CHEBI:15378"/>
        <dbReference type="ChEBI" id="CHEBI:16335"/>
        <dbReference type="ChEBI" id="CHEBI:17596"/>
        <dbReference type="ChEBI" id="CHEBI:28938"/>
        <dbReference type="EC" id="3.5.4.4"/>
    </reaction>
</comment>
<dbReference type="InterPro" id="IPR006330">
    <property type="entry name" value="Ado/ade_deaminase"/>
</dbReference>
<evidence type="ECO:0000256" key="3">
    <source>
        <dbReference type="ARBA" id="ARBA00006083"/>
    </source>
</evidence>
<keyword evidence="12" id="KW-1185">Reference proteome</keyword>
<evidence type="ECO:0000256" key="7">
    <source>
        <dbReference type="ARBA" id="ARBA00022729"/>
    </source>
</evidence>
<evidence type="ECO:0000256" key="4">
    <source>
        <dbReference type="ARBA" id="ARBA00012784"/>
    </source>
</evidence>
<evidence type="ECO:0000256" key="5">
    <source>
        <dbReference type="ARBA" id="ARBA00022525"/>
    </source>
</evidence>
<reference evidence="11" key="1">
    <citation type="journal article" date="2020" name="Stud. Mycol.">
        <title>101 Dothideomycetes genomes: a test case for predicting lifestyles and emergence of pathogens.</title>
        <authorList>
            <person name="Haridas S."/>
            <person name="Albert R."/>
            <person name="Binder M."/>
            <person name="Bloem J."/>
            <person name="Labutti K."/>
            <person name="Salamov A."/>
            <person name="Andreopoulos B."/>
            <person name="Baker S."/>
            <person name="Barry K."/>
            <person name="Bills G."/>
            <person name="Bluhm B."/>
            <person name="Cannon C."/>
            <person name="Castanera R."/>
            <person name="Culley D."/>
            <person name="Daum C."/>
            <person name="Ezra D."/>
            <person name="Gonzalez J."/>
            <person name="Henrissat B."/>
            <person name="Kuo A."/>
            <person name="Liang C."/>
            <person name="Lipzen A."/>
            <person name="Lutzoni F."/>
            <person name="Magnuson J."/>
            <person name="Mondo S."/>
            <person name="Nolan M."/>
            <person name="Ohm R."/>
            <person name="Pangilinan J."/>
            <person name="Park H.-J."/>
            <person name="Ramirez L."/>
            <person name="Alfaro M."/>
            <person name="Sun H."/>
            <person name="Tritt A."/>
            <person name="Yoshinaga Y."/>
            <person name="Zwiers L.-H."/>
            <person name="Turgeon B."/>
            <person name="Goodwin S."/>
            <person name="Spatafora J."/>
            <person name="Crous P."/>
            <person name="Grigoriev I."/>
        </authorList>
    </citation>
    <scope>NUCLEOTIDE SEQUENCE</scope>
    <source>
        <strain evidence="11">CBS 262.69</strain>
    </source>
</reference>
<dbReference type="InterPro" id="IPR001365">
    <property type="entry name" value="A_deaminase_dom"/>
</dbReference>
<dbReference type="GO" id="GO:0046103">
    <property type="term" value="P:inosine biosynthetic process"/>
    <property type="evidence" value="ECO:0007669"/>
    <property type="project" value="TreeGrafter"/>
</dbReference>
<keyword evidence="8" id="KW-0378">Hydrolase</keyword>
<dbReference type="SUPFAM" id="SSF51556">
    <property type="entry name" value="Metallo-dependent hydrolases"/>
    <property type="match status" value="1"/>
</dbReference>
<evidence type="ECO:0000313" key="11">
    <source>
        <dbReference type="EMBL" id="KAF2398678.1"/>
    </source>
</evidence>
<feature type="domain" description="Adenosine deaminase" evidence="10">
    <location>
        <begin position="254"/>
        <end position="533"/>
    </location>
</feature>
<comment type="cofactor">
    <cofactor evidence="1">
        <name>Zn(2+)</name>
        <dbReference type="ChEBI" id="CHEBI:29105"/>
    </cofactor>
</comment>
<dbReference type="PANTHER" id="PTHR11409:SF37">
    <property type="entry name" value="ADENOSINE DEAMINASE DOMAIN-CONTAINING PROTEIN"/>
    <property type="match status" value="1"/>
</dbReference>
<sequence>MERIKSSDEMAAHRAERAKLLKKERDMAWDKPVRERATAIEQQAALIIWKVREHERDVDFGNQASEAIPGPETLDLGGQFLTNRDRIERSRLFKIAQELPKGAHLHLHFNAELPAVILLQKAKDVPNMFVRSTEPLVQDENYATSEIVFNVMSVSTTPRVDIFSATYKPAFRGDGVQPWMLWSDFRVQFRERNKHSKSHCYGDAEEWVLHKMILDQEAVYGLSQTTNGIWARFNQATRCFKGLMNYESVYSWYIGEAIDNMIRDRVMYAELRPMLLDKQIPGNDGKKMLDHRAQMQIIIDQVTEKKKELGAKGELHKFPFGLKIIYCAPRSIPKPMMQREIVDCIKLKLEYDDLICGFDLVGAEDRANHIGFYQEELVAMQQTCHDLGISIPFMFHAGESLLDTGGSKNPENSNLYDSVLFEAKRIGHGFSLLKHPVLVEEFKKKNICVELCPTSNELLHLCRNVKEHPYPEILAAGIPCTINSDNPSLFTNSVSHEFYQVMVGSMSMSLYGWRQLVNWSIQYSCLSKPEQEQAKQILEKEWVTFCHFVVDTYGKEFADKEFQDIPYFVRSEPS</sequence>
<keyword evidence="6" id="KW-0479">Metal-binding</keyword>
<dbReference type="EMBL" id="ML996699">
    <property type="protein sequence ID" value="KAF2398678.1"/>
    <property type="molecule type" value="Genomic_DNA"/>
</dbReference>
<accession>A0A6G1HRJ4</accession>
<dbReference type="GO" id="GO:0006154">
    <property type="term" value="P:adenosine catabolic process"/>
    <property type="evidence" value="ECO:0007669"/>
    <property type="project" value="TreeGrafter"/>
</dbReference>
<evidence type="ECO:0000256" key="6">
    <source>
        <dbReference type="ARBA" id="ARBA00022723"/>
    </source>
</evidence>
<dbReference type="GO" id="GO:0046872">
    <property type="term" value="F:metal ion binding"/>
    <property type="evidence" value="ECO:0007669"/>
    <property type="project" value="UniProtKB-KW"/>
</dbReference>
<dbReference type="OrthoDB" id="7202371at2759"/>
<keyword evidence="5" id="KW-0964">Secreted</keyword>
<organism evidence="11 12">
    <name type="scientific">Trichodelitschia bisporula</name>
    <dbReference type="NCBI Taxonomy" id="703511"/>
    <lineage>
        <taxon>Eukaryota</taxon>
        <taxon>Fungi</taxon>
        <taxon>Dikarya</taxon>
        <taxon>Ascomycota</taxon>
        <taxon>Pezizomycotina</taxon>
        <taxon>Dothideomycetes</taxon>
        <taxon>Dothideomycetes incertae sedis</taxon>
        <taxon>Phaeotrichales</taxon>
        <taxon>Phaeotrichaceae</taxon>
        <taxon>Trichodelitschia</taxon>
    </lineage>
</organism>
<comment type="similarity">
    <text evidence="3">Belongs to the metallo-dependent hydrolases superfamily. Adenosine and AMP deaminases family. ADGF subfamily.</text>
</comment>
<evidence type="ECO:0000256" key="1">
    <source>
        <dbReference type="ARBA" id="ARBA00001947"/>
    </source>
</evidence>
<evidence type="ECO:0000256" key="2">
    <source>
        <dbReference type="ARBA" id="ARBA00004613"/>
    </source>
</evidence>
<evidence type="ECO:0000259" key="10">
    <source>
        <dbReference type="Pfam" id="PF00962"/>
    </source>
</evidence>
<evidence type="ECO:0000256" key="8">
    <source>
        <dbReference type="ARBA" id="ARBA00022801"/>
    </source>
</evidence>
<evidence type="ECO:0000313" key="12">
    <source>
        <dbReference type="Proteomes" id="UP000799640"/>
    </source>
</evidence>
<dbReference type="InterPro" id="IPR032466">
    <property type="entry name" value="Metal_Hydrolase"/>
</dbReference>
<evidence type="ECO:0000256" key="9">
    <source>
        <dbReference type="ARBA" id="ARBA00047764"/>
    </source>
</evidence>
<dbReference type="PANTHER" id="PTHR11409">
    <property type="entry name" value="ADENOSINE DEAMINASE"/>
    <property type="match status" value="1"/>
</dbReference>
<dbReference type="Proteomes" id="UP000799640">
    <property type="component" value="Unassembled WGS sequence"/>
</dbReference>
<dbReference type="GO" id="GO:0004000">
    <property type="term" value="F:adenosine deaminase activity"/>
    <property type="evidence" value="ECO:0007669"/>
    <property type="project" value="TreeGrafter"/>
</dbReference>
<proteinExistence type="inferred from homology"/>
<dbReference type="AlphaFoldDB" id="A0A6G1HRJ4"/>
<dbReference type="EC" id="3.5.4.4" evidence="4"/>
<dbReference type="Gene3D" id="3.20.20.140">
    <property type="entry name" value="Metal-dependent hydrolases"/>
    <property type="match status" value="1"/>
</dbReference>
<dbReference type="FunFam" id="3.20.20.140:FF:000017">
    <property type="entry name" value="Adenosine deaminase 2"/>
    <property type="match status" value="1"/>
</dbReference>